<dbReference type="InterPro" id="IPR053710">
    <property type="entry name" value="Arylamine_NAT_domain_sf"/>
</dbReference>
<sequence length="232" mass="27456">MISKIFNKMSVKYVESLMLEKFKKEPFHNLYFLFNKKPENLSLGGTCSDKTLSFYNQLRRVKIESHLHSAFIKKQEIHRLVSITLNNKIYYADIGNGWPSIKLFPKDREIKYNAYGMIYQTIIKSSSLDVYLSRDGKKYHSVEIPFHSKKHEDIMEDINNRFNKNITYPFTGGIRFSQIVQDHFLFFRDDTLSIYSYDHAVKKISGISKNNLAKTLKQYFNFDMEKILKTNQ</sequence>
<evidence type="ECO:0000313" key="2">
    <source>
        <dbReference type="EMBL" id="ETR71906.1"/>
    </source>
</evidence>
<dbReference type="InterPro" id="IPR001447">
    <property type="entry name" value="Arylamine_N-AcTrfase"/>
</dbReference>
<dbReference type="Gene3D" id="3.30.2140.20">
    <property type="match status" value="1"/>
</dbReference>
<name>A0A1V1PAV0_9BACT</name>
<comment type="similarity">
    <text evidence="1">Belongs to the arylamine N-acetyltransferase family.</text>
</comment>
<evidence type="ECO:0000256" key="1">
    <source>
        <dbReference type="ARBA" id="ARBA00006547"/>
    </source>
</evidence>
<dbReference type="Proteomes" id="UP000189670">
    <property type="component" value="Unassembled WGS sequence"/>
</dbReference>
<reference evidence="3" key="1">
    <citation type="submission" date="2012-11" db="EMBL/GenBank/DDBJ databases">
        <authorList>
            <person name="Lucero-Rivera Y.E."/>
            <person name="Tovar-Ramirez D."/>
        </authorList>
    </citation>
    <scope>NUCLEOTIDE SEQUENCE [LARGE SCALE GENOMIC DNA]</scope>
    <source>
        <strain evidence="3">Araruama</strain>
    </source>
</reference>
<dbReference type="SUPFAM" id="SSF54001">
    <property type="entry name" value="Cysteine proteinases"/>
    <property type="match status" value="1"/>
</dbReference>
<protein>
    <submittedName>
        <fullName evidence="2">Uncharacterized protein</fullName>
    </submittedName>
</protein>
<comment type="caution">
    <text evidence="2">The sequence shown here is derived from an EMBL/GenBank/DDBJ whole genome shotgun (WGS) entry which is preliminary data.</text>
</comment>
<organism evidence="2 3">
    <name type="scientific">Candidatus Magnetoglobus multicellularis str. Araruama</name>
    <dbReference type="NCBI Taxonomy" id="890399"/>
    <lineage>
        <taxon>Bacteria</taxon>
        <taxon>Pseudomonadati</taxon>
        <taxon>Thermodesulfobacteriota</taxon>
        <taxon>Desulfobacteria</taxon>
        <taxon>Desulfobacterales</taxon>
        <taxon>Desulfobacteraceae</taxon>
        <taxon>Candidatus Magnetoglobus</taxon>
    </lineage>
</organism>
<accession>A0A1V1PAV0</accession>
<dbReference type="GO" id="GO:0016407">
    <property type="term" value="F:acetyltransferase activity"/>
    <property type="evidence" value="ECO:0007669"/>
    <property type="project" value="InterPro"/>
</dbReference>
<dbReference type="AlphaFoldDB" id="A0A1V1PAV0"/>
<gene>
    <name evidence="2" type="ORF">OMM_02131</name>
</gene>
<dbReference type="Pfam" id="PF00797">
    <property type="entry name" value="Acetyltransf_2"/>
    <property type="match status" value="1"/>
</dbReference>
<dbReference type="InterPro" id="IPR038765">
    <property type="entry name" value="Papain-like_cys_pep_sf"/>
</dbReference>
<evidence type="ECO:0000313" key="3">
    <source>
        <dbReference type="Proteomes" id="UP000189670"/>
    </source>
</evidence>
<dbReference type="EMBL" id="ATBP01000208">
    <property type="protein sequence ID" value="ETR71906.1"/>
    <property type="molecule type" value="Genomic_DNA"/>
</dbReference>
<proteinExistence type="inferred from homology"/>